<dbReference type="Gene3D" id="4.10.520.10">
    <property type="entry name" value="IHF-like DNA-binding proteins"/>
    <property type="match status" value="1"/>
</dbReference>
<dbReference type="Proteomes" id="UP000003288">
    <property type="component" value="Unassembled WGS sequence"/>
</dbReference>
<dbReference type="SUPFAM" id="SSF47729">
    <property type="entry name" value="IHF-like DNA-binding proteins"/>
    <property type="match status" value="1"/>
</dbReference>
<evidence type="ECO:0000256" key="2">
    <source>
        <dbReference type="ARBA" id="ARBA00023067"/>
    </source>
</evidence>
<dbReference type="GO" id="GO:0030261">
    <property type="term" value="P:chromosome condensation"/>
    <property type="evidence" value="ECO:0007669"/>
    <property type="project" value="UniProtKB-KW"/>
</dbReference>
<dbReference type="PANTHER" id="PTHR33175">
    <property type="entry name" value="DNA-BINDING PROTEIN HU"/>
    <property type="match status" value="1"/>
</dbReference>
<protein>
    <submittedName>
        <fullName evidence="5">Non-specific DNA-binding protein</fullName>
    </submittedName>
</protein>
<proteinExistence type="inferred from homology"/>
<dbReference type="GO" id="GO:0030527">
    <property type="term" value="F:structural constituent of chromatin"/>
    <property type="evidence" value="ECO:0007669"/>
    <property type="project" value="InterPro"/>
</dbReference>
<comment type="similarity">
    <text evidence="1 4">Belongs to the bacterial histone-like protein family.</text>
</comment>
<evidence type="ECO:0000313" key="6">
    <source>
        <dbReference type="Proteomes" id="UP000003288"/>
    </source>
</evidence>
<evidence type="ECO:0000256" key="3">
    <source>
        <dbReference type="ARBA" id="ARBA00023125"/>
    </source>
</evidence>
<evidence type="ECO:0000313" key="5">
    <source>
        <dbReference type="EMBL" id="EDM24338.1"/>
    </source>
</evidence>
<dbReference type="InterPro" id="IPR000119">
    <property type="entry name" value="Hist_DNA-bd"/>
</dbReference>
<dbReference type="PANTHER" id="PTHR33175:SF3">
    <property type="entry name" value="DNA-BINDING PROTEIN HU-BETA"/>
    <property type="match status" value="1"/>
</dbReference>
<dbReference type="GO" id="GO:0003677">
    <property type="term" value="F:DNA binding"/>
    <property type="evidence" value="ECO:0007669"/>
    <property type="project" value="UniProtKB-KW"/>
</dbReference>
<evidence type="ECO:0000256" key="1">
    <source>
        <dbReference type="ARBA" id="ARBA00010529"/>
    </source>
</evidence>
<organism evidence="5 6">
    <name type="scientific">Caminibacter mediatlanticus TB-2</name>
    <dbReference type="NCBI Taxonomy" id="391592"/>
    <lineage>
        <taxon>Bacteria</taxon>
        <taxon>Pseudomonadati</taxon>
        <taxon>Campylobacterota</taxon>
        <taxon>Epsilonproteobacteria</taxon>
        <taxon>Nautiliales</taxon>
        <taxon>Nautiliaceae</taxon>
        <taxon>Caminibacter</taxon>
    </lineage>
</organism>
<gene>
    <name evidence="5" type="ORF">CMTB2_02443</name>
</gene>
<dbReference type="SMART" id="SM00411">
    <property type="entry name" value="BHL"/>
    <property type="match status" value="1"/>
</dbReference>
<dbReference type="AlphaFoldDB" id="A0AAI9AIL2"/>
<sequence>MKKSDLVAAVAEKTGLSKKDVAAVIDATIETIQEALKNGEKVSFIGFGSFEVVTRAPRVARVPGTGKEIKIPETKSVKFKVGKKLKELVNSGKTTKKRGCKK</sequence>
<keyword evidence="2" id="KW-0226">DNA condensation</keyword>
<accession>A0AAI9AIL2</accession>
<keyword evidence="3 5" id="KW-0238">DNA-binding</keyword>
<dbReference type="CDD" id="cd13831">
    <property type="entry name" value="HU"/>
    <property type="match status" value="1"/>
</dbReference>
<dbReference type="RefSeq" id="WP_007473172.1">
    <property type="nucleotide sequence ID" value="NZ_ABCJ01000001.1"/>
</dbReference>
<dbReference type="GO" id="GO:0005829">
    <property type="term" value="C:cytosol"/>
    <property type="evidence" value="ECO:0007669"/>
    <property type="project" value="TreeGrafter"/>
</dbReference>
<dbReference type="EMBL" id="ABCJ01000001">
    <property type="protein sequence ID" value="EDM24338.1"/>
    <property type="molecule type" value="Genomic_DNA"/>
</dbReference>
<evidence type="ECO:0000256" key="4">
    <source>
        <dbReference type="RuleBase" id="RU003939"/>
    </source>
</evidence>
<dbReference type="PRINTS" id="PR01727">
    <property type="entry name" value="DNABINDINGHU"/>
</dbReference>
<dbReference type="Pfam" id="PF00216">
    <property type="entry name" value="Bac_DNA_binding"/>
    <property type="match status" value="1"/>
</dbReference>
<name>A0AAI9AIL2_9BACT</name>
<comment type="caution">
    <text evidence="5">The sequence shown here is derived from an EMBL/GenBank/DDBJ whole genome shotgun (WGS) entry which is preliminary data.</text>
</comment>
<dbReference type="InterPro" id="IPR010992">
    <property type="entry name" value="IHF-like_DNA-bd_dom_sf"/>
</dbReference>
<reference evidence="5 6" key="1">
    <citation type="journal article" date="2011" name="Stand. Genomic Sci.">
        <title>Draft genome sequence of Caminibacter mediatlanticus strain TB-2, an epsilonproteobacterium isolated from a deep-sea hydrothermal vent.</title>
        <authorList>
            <person name="Giovannelli D."/>
            <person name="Ferriera S."/>
            <person name="Johnson J."/>
            <person name="Kravitz S."/>
            <person name="Perez-Rodriguez I."/>
            <person name="Ricci J."/>
            <person name="O'Brien C."/>
            <person name="Voordeckers J.W."/>
            <person name="Bini E."/>
            <person name="Vetriani C."/>
        </authorList>
    </citation>
    <scope>NUCLEOTIDE SEQUENCE [LARGE SCALE GENOMIC DNA]</scope>
    <source>
        <strain evidence="5 6">TB-2</strain>
    </source>
</reference>